<feature type="region of interest" description="Disordered" evidence="1">
    <location>
        <begin position="526"/>
        <end position="558"/>
    </location>
</feature>
<dbReference type="CDD" id="cd12148">
    <property type="entry name" value="fungal_TF_MHR"/>
    <property type="match status" value="1"/>
</dbReference>
<dbReference type="PANTHER" id="PTHR47425:SF2">
    <property type="entry name" value="FARB-RELATED"/>
    <property type="match status" value="1"/>
</dbReference>
<evidence type="ECO:0000313" key="3">
    <source>
        <dbReference type="Proteomes" id="UP000034680"/>
    </source>
</evidence>
<dbReference type="Proteomes" id="UP000034680">
    <property type="component" value="Unassembled WGS sequence"/>
</dbReference>
<evidence type="ECO:0000313" key="2">
    <source>
        <dbReference type="EMBL" id="KKY32201.1"/>
    </source>
</evidence>
<feature type="region of interest" description="Disordered" evidence="1">
    <location>
        <begin position="582"/>
        <end position="601"/>
    </location>
</feature>
<dbReference type="PANTHER" id="PTHR47425">
    <property type="entry name" value="FARB-RELATED"/>
    <property type="match status" value="1"/>
</dbReference>
<feature type="region of interest" description="Disordered" evidence="1">
    <location>
        <begin position="650"/>
        <end position="707"/>
    </location>
</feature>
<feature type="compositionally biased region" description="Low complexity" evidence="1">
    <location>
        <begin position="583"/>
        <end position="599"/>
    </location>
</feature>
<gene>
    <name evidence="2" type="ORF">UCDDA912_g07816</name>
</gene>
<feature type="compositionally biased region" description="Basic and acidic residues" evidence="1">
    <location>
        <begin position="687"/>
        <end position="697"/>
    </location>
</feature>
<dbReference type="InterPro" id="IPR052761">
    <property type="entry name" value="Fungal_Detox/Toxin_TFs"/>
</dbReference>
<organism evidence="2 3">
    <name type="scientific">Diaporthe ampelina</name>
    <dbReference type="NCBI Taxonomy" id="1214573"/>
    <lineage>
        <taxon>Eukaryota</taxon>
        <taxon>Fungi</taxon>
        <taxon>Dikarya</taxon>
        <taxon>Ascomycota</taxon>
        <taxon>Pezizomycotina</taxon>
        <taxon>Sordariomycetes</taxon>
        <taxon>Sordariomycetidae</taxon>
        <taxon>Diaporthales</taxon>
        <taxon>Diaporthaceae</taxon>
        <taxon>Diaporthe</taxon>
    </lineage>
</organism>
<proteinExistence type="predicted"/>
<comment type="caution">
    <text evidence="2">The sequence shown here is derived from an EMBL/GenBank/DDBJ whole genome shotgun (WGS) entry which is preliminary data.</text>
</comment>
<dbReference type="OrthoDB" id="5121955at2759"/>
<dbReference type="STRING" id="1214573.A0A0G2FDH1"/>
<protein>
    <submittedName>
        <fullName evidence="2">Putative fungal specific transcription factor domain-containing protein</fullName>
    </submittedName>
</protein>
<evidence type="ECO:0000256" key="1">
    <source>
        <dbReference type="SAM" id="MobiDB-lite"/>
    </source>
</evidence>
<feature type="compositionally biased region" description="Pro residues" evidence="1">
    <location>
        <begin position="54"/>
        <end position="65"/>
    </location>
</feature>
<feature type="region of interest" description="Disordered" evidence="1">
    <location>
        <begin position="1"/>
        <end position="71"/>
    </location>
</feature>
<name>A0A0G2FDH1_9PEZI</name>
<reference evidence="2 3" key="2">
    <citation type="submission" date="2015-05" db="EMBL/GenBank/DDBJ databases">
        <authorList>
            <person name="Morales-Cruz A."/>
            <person name="Amrine K.C."/>
            <person name="Cantu D."/>
        </authorList>
    </citation>
    <scope>NUCLEOTIDE SEQUENCE [LARGE SCALE GENOMIC DNA]</scope>
    <source>
        <strain evidence="2">DA912</strain>
    </source>
</reference>
<accession>A0A0G2FDH1</accession>
<sequence>MSPATVSDAGSEHLDGGSNAFHEPAKATVTGSNGGGWRPAFHNTDASRQRIPPQYAPVPAPPLQHYPPARAGLQWGGEQSTRFGADITYTYYPFIEVNNLSAIPPQDVNYLDLQGCLRVPTKTILDEFVKQYFLHVHPIMPLLNEGYFWEMYASQSQGTHVSTRISLLMLQAMLFSVCGYVSRNNIKALGFPDVKIARSAFYRRAKTQWPESQRSRVLKHQNGLKRLWWCIVLRDRILSLSYRTCIQVTRVHFDFDAEAHAPLGFADLASEIERSRVYNSGTKKSLIEILAYHLQLMVALTDLLVLVWPLDEVPQWARRHGEEEAGKYERCKGQLRNWYQRSTARFPMPGDETLARPSAAGRSGRGAEFHHDSVVLYTNLMYITYQTSCTSLPLILHVVDVKLPSQPGPKLPSLRDLVEAVRSYQSAPDSMDWMYDAVRGIVSLSQLQDPGKISSPSLTAENLGAVNSTSSSASEFAGHPSVHLRLALVMDSDLKRGKSLSTRDLSAGIARLFSSDSFNRVKALVTQVPQQKHTPSAGGSSRIQSGSSNPDNTSRKQTLADWGQVDQSMIFAIELGLVPAEPAAGGSSSGDSVSAMSVGTEEDDSAAVAGSAGLPHRVVNSMGWKEVAGQAFAETGDNAERDVLGAFIFRDQPPGPEAGYNVMEEDDDEGGDGGNDESTFHGAYPESAHDEGGKETTDTSLGATTTT</sequence>
<feature type="compositionally biased region" description="Polar residues" evidence="1">
    <location>
        <begin position="527"/>
        <end position="557"/>
    </location>
</feature>
<reference evidence="2 3" key="1">
    <citation type="submission" date="2015-05" db="EMBL/GenBank/DDBJ databases">
        <title>Distinctive expansion of gene families associated with plant cell wall degradation and secondary metabolism in the genomes of grapevine trunk pathogens.</title>
        <authorList>
            <person name="Lawrence D.P."/>
            <person name="Travadon R."/>
            <person name="Rolshausen P.E."/>
            <person name="Baumgartner K."/>
        </authorList>
    </citation>
    <scope>NUCLEOTIDE SEQUENCE [LARGE SCALE GENOMIC DNA]</scope>
    <source>
        <strain evidence="2">DA912</strain>
    </source>
</reference>
<feature type="compositionally biased region" description="Low complexity" evidence="1">
    <location>
        <begin position="698"/>
        <end position="707"/>
    </location>
</feature>
<keyword evidence="3" id="KW-1185">Reference proteome</keyword>
<dbReference type="AlphaFoldDB" id="A0A0G2FDH1"/>
<dbReference type="EMBL" id="LCUC01000333">
    <property type="protein sequence ID" value="KKY32201.1"/>
    <property type="molecule type" value="Genomic_DNA"/>
</dbReference>
<feature type="compositionally biased region" description="Acidic residues" evidence="1">
    <location>
        <begin position="663"/>
        <end position="675"/>
    </location>
</feature>